<sequence>MLTNVPLSIEPEPIIGQTEPSAKFRFEPQPEQMKDLVDFWFKYAAYTEDLYDFSKGFNIGDLYRYKIVLKNHIRAYAVVNKFNLVHILNSEYKIVIRGSFERAYQLLSSYFVEVREEAEMSQARLTPWATDHCVNKNLWQIH</sequence>
<organism evidence="1 2">
    <name type="scientific">Kingdonia uniflora</name>
    <dbReference type="NCBI Taxonomy" id="39325"/>
    <lineage>
        <taxon>Eukaryota</taxon>
        <taxon>Viridiplantae</taxon>
        <taxon>Streptophyta</taxon>
        <taxon>Embryophyta</taxon>
        <taxon>Tracheophyta</taxon>
        <taxon>Spermatophyta</taxon>
        <taxon>Magnoliopsida</taxon>
        <taxon>Ranunculales</taxon>
        <taxon>Circaeasteraceae</taxon>
        <taxon>Kingdonia</taxon>
    </lineage>
</organism>
<dbReference type="AlphaFoldDB" id="A0A7J7P2N1"/>
<protein>
    <submittedName>
        <fullName evidence="1">Uncharacterized protein</fullName>
    </submittedName>
</protein>
<proteinExistence type="predicted"/>
<evidence type="ECO:0000313" key="2">
    <source>
        <dbReference type="Proteomes" id="UP000541444"/>
    </source>
</evidence>
<dbReference type="EMBL" id="JACGCM010000332">
    <property type="protein sequence ID" value="KAF6173691.1"/>
    <property type="molecule type" value="Genomic_DNA"/>
</dbReference>
<comment type="caution">
    <text evidence="1">The sequence shown here is derived from an EMBL/GenBank/DDBJ whole genome shotgun (WGS) entry which is preliminary data.</text>
</comment>
<evidence type="ECO:0000313" key="1">
    <source>
        <dbReference type="EMBL" id="KAF6173691.1"/>
    </source>
</evidence>
<dbReference type="Proteomes" id="UP000541444">
    <property type="component" value="Unassembled WGS sequence"/>
</dbReference>
<keyword evidence="2" id="KW-1185">Reference proteome</keyword>
<gene>
    <name evidence="1" type="ORF">GIB67_000593</name>
</gene>
<name>A0A7J7P2N1_9MAGN</name>
<reference evidence="1 2" key="1">
    <citation type="journal article" date="2020" name="IScience">
        <title>Genome Sequencing of the Endangered Kingdonia uniflora (Circaeasteraceae, Ranunculales) Reveals Potential Mechanisms of Evolutionary Specialization.</title>
        <authorList>
            <person name="Sun Y."/>
            <person name="Deng T."/>
            <person name="Zhang A."/>
            <person name="Moore M.J."/>
            <person name="Landis J.B."/>
            <person name="Lin N."/>
            <person name="Zhang H."/>
            <person name="Zhang X."/>
            <person name="Huang J."/>
            <person name="Zhang X."/>
            <person name="Sun H."/>
            <person name="Wang H."/>
        </authorList>
    </citation>
    <scope>NUCLEOTIDE SEQUENCE [LARGE SCALE GENOMIC DNA]</scope>
    <source>
        <strain evidence="1">TB1705</strain>
        <tissue evidence="1">Leaf</tissue>
    </source>
</reference>
<accession>A0A7J7P2N1</accession>